<accession>A0A2H9YWE3</accession>
<reference evidence="1 2" key="1">
    <citation type="submission" date="2017-11" db="EMBL/GenBank/DDBJ databases">
        <title>Revising the taxonomy of the Acinetobacter lwoffii group: the description of Acinetobacter pseudolwoffii sp. nov. and emended description of Acinetobacter lwoffii.</title>
        <authorList>
            <person name="Nemec A."/>
            <person name="Radolfova-Krizova L."/>
        </authorList>
    </citation>
    <scope>NUCLEOTIDE SEQUENCE [LARGE SCALE GENOMIC DNA]</scope>
    <source>
        <strain evidence="1 2">ANC 5044</strain>
    </source>
</reference>
<dbReference type="Proteomes" id="UP000243446">
    <property type="component" value="Unassembled WGS sequence"/>
</dbReference>
<gene>
    <name evidence="1" type="ORF">CWI32_00715</name>
</gene>
<protein>
    <submittedName>
        <fullName evidence="1">Uncharacterized protein</fullName>
    </submittedName>
</protein>
<dbReference type="EMBL" id="PHRG01000001">
    <property type="protein sequence ID" value="PJO76933.1"/>
    <property type="molecule type" value="Genomic_DNA"/>
</dbReference>
<comment type="caution">
    <text evidence="1">The sequence shown here is derived from an EMBL/GenBank/DDBJ whole genome shotgun (WGS) entry which is preliminary data.</text>
</comment>
<organism evidence="1 2">
    <name type="scientific">Acinetobacter pseudolwoffii</name>
    <dbReference type="NCBI Taxonomy" id="2053287"/>
    <lineage>
        <taxon>Bacteria</taxon>
        <taxon>Pseudomonadati</taxon>
        <taxon>Pseudomonadota</taxon>
        <taxon>Gammaproteobacteria</taxon>
        <taxon>Moraxellales</taxon>
        <taxon>Moraxellaceae</taxon>
        <taxon>Acinetobacter</taxon>
    </lineage>
</organism>
<sequence length="67" mass="7758">MKIISAPYSPKHGSKALGRIHKMIIRGTITWTKLHELYGAMLHLERYVERLTTQNSHSGQKRSRKSK</sequence>
<evidence type="ECO:0000313" key="1">
    <source>
        <dbReference type="EMBL" id="PJO76933.1"/>
    </source>
</evidence>
<dbReference type="GeneID" id="97177695"/>
<dbReference type="RefSeq" id="WP_100534742.1">
    <property type="nucleotide sequence ID" value="NZ_CBDBYO010000026.1"/>
</dbReference>
<name>A0A2H9YWE3_9GAMM</name>
<proteinExistence type="predicted"/>
<dbReference type="AlphaFoldDB" id="A0A2H9YWE3"/>
<evidence type="ECO:0000313" key="2">
    <source>
        <dbReference type="Proteomes" id="UP000243446"/>
    </source>
</evidence>